<evidence type="ECO:0000313" key="2">
    <source>
        <dbReference type="Proteomes" id="UP000011873"/>
    </source>
</evidence>
<dbReference type="Proteomes" id="UP000011873">
    <property type="component" value="Unassembled WGS sequence"/>
</dbReference>
<comment type="caution">
    <text evidence="1">The sequence shown here is derived from an EMBL/GenBank/DDBJ whole genome shotgun (WGS) entry which is preliminary data.</text>
</comment>
<dbReference type="AlphaFoldDB" id="M6BYP2"/>
<proteinExistence type="predicted"/>
<evidence type="ECO:0000313" key="1">
    <source>
        <dbReference type="EMBL" id="EMJ81503.1"/>
    </source>
</evidence>
<gene>
    <name evidence="1" type="ORF">LEP1GSC016_3163</name>
</gene>
<accession>M6BYP2</accession>
<name>M6BYP2_LEPBO</name>
<protein>
    <submittedName>
        <fullName evidence="1">Uncharacterized protein</fullName>
    </submittedName>
</protein>
<sequence length="72" mass="8629">METLSSFLQLTETKTRKKRKQKMDFKIHERDSPGKNFTSLHTKFHLLNAQEKFKIQTNKIQKFLTSHSVVFF</sequence>
<dbReference type="EMBL" id="ANMU01000083">
    <property type="protein sequence ID" value="EMJ81503.1"/>
    <property type="molecule type" value="Genomic_DNA"/>
</dbReference>
<organism evidence="1 2">
    <name type="scientific">Leptospira borgpetersenii serovar Hardjo-bovis str. Sponselee</name>
    <dbReference type="NCBI Taxonomy" id="1303729"/>
    <lineage>
        <taxon>Bacteria</taxon>
        <taxon>Pseudomonadati</taxon>
        <taxon>Spirochaetota</taxon>
        <taxon>Spirochaetia</taxon>
        <taxon>Leptospirales</taxon>
        <taxon>Leptospiraceae</taxon>
        <taxon>Leptospira</taxon>
    </lineage>
</organism>
<reference evidence="1 2" key="1">
    <citation type="submission" date="2013-01" db="EMBL/GenBank/DDBJ databases">
        <authorList>
            <person name="Harkins D.M."/>
            <person name="Durkin A.S."/>
            <person name="Brinkac L.M."/>
            <person name="Haft D.H."/>
            <person name="Selengut J.D."/>
            <person name="Sanka R."/>
            <person name="DePew J."/>
            <person name="Purushe J."/>
            <person name="Galloway R.L."/>
            <person name="Vinetz J.M."/>
            <person name="Sutton G.G."/>
            <person name="Nierman W.C."/>
            <person name="Fouts D.E."/>
        </authorList>
    </citation>
    <scope>NUCLEOTIDE SEQUENCE [LARGE SCALE GENOMIC DNA]</scope>
    <source>
        <strain evidence="1 2">Sponselee CDC</strain>
    </source>
</reference>
<dbReference type="PATRIC" id="fig|1218567.3.peg.2214"/>